<evidence type="ECO:0000256" key="2">
    <source>
        <dbReference type="ARBA" id="ARBA00022630"/>
    </source>
</evidence>
<evidence type="ECO:0000259" key="6">
    <source>
        <dbReference type="Pfam" id="PF21343"/>
    </source>
</evidence>
<evidence type="ECO:0000313" key="9">
    <source>
        <dbReference type="Proteomes" id="UP000070412"/>
    </source>
</evidence>
<keyword evidence="5" id="KW-0560">Oxidoreductase</keyword>
<dbReference type="AlphaFoldDB" id="A0A834VBS4"/>
<dbReference type="Gene3D" id="1.20.140.10">
    <property type="entry name" value="Butyryl-CoA Dehydrogenase, subunit A, domain 3"/>
    <property type="match status" value="2"/>
</dbReference>
<dbReference type="EMBL" id="WVUK01000062">
    <property type="protein sequence ID" value="KAF7490921.1"/>
    <property type="molecule type" value="Genomic_DNA"/>
</dbReference>
<reference evidence="8" key="3">
    <citation type="submission" date="2022-06" db="UniProtKB">
        <authorList>
            <consortium name="EnsemblMetazoa"/>
        </authorList>
    </citation>
    <scope>IDENTIFICATION</scope>
</reference>
<protein>
    <submittedName>
        <fullName evidence="7">Acyl-CoA dehydrogenase family member 9, mitochondrial</fullName>
    </submittedName>
</protein>
<evidence type="ECO:0000313" key="8">
    <source>
        <dbReference type="EnsemblMetazoa" id="KAF7490921.1"/>
    </source>
</evidence>
<proteinExistence type="predicted"/>
<keyword evidence="9" id="KW-1185">Reference proteome</keyword>
<name>A0A834VBS4_SARSC</name>
<dbReference type="InterPro" id="IPR036250">
    <property type="entry name" value="AcylCo_DH-like_C"/>
</dbReference>
<comment type="cofactor">
    <cofactor evidence="1">
        <name>FAD</name>
        <dbReference type="ChEBI" id="CHEBI:57692"/>
    </cofactor>
</comment>
<evidence type="ECO:0000256" key="3">
    <source>
        <dbReference type="ARBA" id="ARBA00022827"/>
    </source>
</evidence>
<evidence type="ECO:0000313" key="7">
    <source>
        <dbReference type="EMBL" id="KAF7490921.1"/>
    </source>
</evidence>
<evidence type="ECO:0000256" key="1">
    <source>
        <dbReference type="ARBA" id="ARBA00001974"/>
    </source>
</evidence>
<keyword evidence="2" id="KW-0285">Flavoprotein</keyword>
<reference evidence="9" key="1">
    <citation type="journal article" date="2020" name="PLoS Negl. Trop. Dis.">
        <title>High-quality nuclear genome for Sarcoptes scabiei-A critical resource for a neglected parasite.</title>
        <authorList>
            <person name="Korhonen P.K."/>
            <person name="Gasser R.B."/>
            <person name="Ma G."/>
            <person name="Wang T."/>
            <person name="Stroehlein A.J."/>
            <person name="Young N.D."/>
            <person name="Ang C.S."/>
            <person name="Fernando D.D."/>
            <person name="Lu H.C."/>
            <person name="Taylor S."/>
            <person name="Reynolds S.L."/>
            <person name="Mofiz E."/>
            <person name="Najaraj S.H."/>
            <person name="Gowda H."/>
            <person name="Madugundu A."/>
            <person name="Renuse S."/>
            <person name="Holt D."/>
            <person name="Pandey A."/>
            <person name="Papenfuss A.T."/>
            <person name="Fischer K."/>
        </authorList>
    </citation>
    <scope>NUCLEOTIDE SEQUENCE [LARGE SCALE GENOMIC DNA]</scope>
</reference>
<accession>A0A834VBS4</accession>
<dbReference type="Pfam" id="PF21343">
    <property type="entry name" value="ACAD9-ACADV_C"/>
    <property type="match status" value="1"/>
</dbReference>
<organism evidence="7">
    <name type="scientific">Sarcoptes scabiei</name>
    <name type="common">Itch mite</name>
    <name type="synonym">Acarus scabiei</name>
    <dbReference type="NCBI Taxonomy" id="52283"/>
    <lineage>
        <taxon>Eukaryota</taxon>
        <taxon>Metazoa</taxon>
        <taxon>Ecdysozoa</taxon>
        <taxon>Arthropoda</taxon>
        <taxon>Chelicerata</taxon>
        <taxon>Arachnida</taxon>
        <taxon>Acari</taxon>
        <taxon>Acariformes</taxon>
        <taxon>Sarcoptiformes</taxon>
        <taxon>Astigmata</taxon>
        <taxon>Psoroptidia</taxon>
        <taxon>Sarcoptoidea</taxon>
        <taxon>Sarcoptidae</taxon>
        <taxon>Sarcoptinae</taxon>
        <taxon>Sarcoptes</taxon>
    </lineage>
</organism>
<sequence length="697" mass="81758">MWSFCLHRSNLLSSKFSSRLTRKCSGSIKVRLNKAEKSEQTYPNDSDELYRYLDEKIKEMRPIKMQSNLSHQKPSPIQSLQILERIETYKKPGSVFLNYCLGKIDIDLLSFPFLLKSRKEFLTMYEQYEMVRNTWNQIKKDDDTLHLLRYDRLYELSISEMMMIFEAMGASVEKNLPFGIIEDDEARSEKRMSKSFNYNQSTSKDTEESAFRSFSDIRESIRRIVPIIEKNAIIHYALKKSPNENLKSILESKAKIAFAYDEDYSDRIDVSVNGWRSEAKLNRIDNCWVISGEKNSILENDYSHYMIFCKTNDFVDVQTSNRLNNDVGAVAVLVPADSLQIEPDGLDYFGLQRQKIRFNLLQLDRNEYEVINASKNIFDFNNTKGCGMLATSAVILGLLKQLQRNTYANLVNNRIGMTNCEIVQYKLFQTTCKIYSIESMLYLTAAMFDSFERGIDIGSESIATKTLTIEYAFDIITELRSLFGARYPFSSLAYDLIFYLDSFLDSTFNNRLLLAKNCARHYTNFEEILLPNNLNFYIKWPIYSLKNHLKQRKLRKYETKLTREITKYIHHNMHSACDWIEHSVNLAQFSIYYLKNLHKEEILERQADLNRLVTIMMDIHLMISCLSRANHSLCYGFRNNHTEKELCLAICKEIYLKHLDLFESIDKRAMVDNDEFSRNVFETNLTEHGYFPKLFQI</sequence>
<keyword evidence="3" id="KW-0274">FAD</keyword>
<dbReference type="SUPFAM" id="SSF47203">
    <property type="entry name" value="Acyl-CoA dehydrogenase C-terminal domain-like"/>
    <property type="match status" value="1"/>
</dbReference>
<evidence type="ECO:0000256" key="4">
    <source>
        <dbReference type="ARBA" id="ARBA00022946"/>
    </source>
</evidence>
<evidence type="ECO:0000256" key="5">
    <source>
        <dbReference type="ARBA" id="ARBA00023002"/>
    </source>
</evidence>
<reference evidence="7" key="2">
    <citation type="submission" date="2020-01" db="EMBL/GenBank/DDBJ databases">
        <authorList>
            <person name="Korhonen P.K.K."/>
            <person name="Guangxu M.G."/>
            <person name="Wang T.W."/>
            <person name="Stroehlein A.J.S."/>
            <person name="Young N.D."/>
            <person name="Ang C.-S.A."/>
            <person name="Fernando D.W.F."/>
            <person name="Lu H.L."/>
            <person name="Taylor S.T."/>
            <person name="Ehtesham M.E.M."/>
            <person name="Najaraj S.H.N."/>
            <person name="Harsha G.H.G."/>
            <person name="Madugundu A.M."/>
            <person name="Renuse S.R."/>
            <person name="Holt D.H."/>
            <person name="Pandey A.P."/>
            <person name="Papenfuss A.P."/>
            <person name="Gasser R.B.G."/>
            <person name="Fischer K.F."/>
        </authorList>
    </citation>
    <scope>NUCLEOTIDE SEQUENCE</scope>
    <source>
        <strain evidence="7">SSS_KF_BRIS2020</strain>
    </source>
</reference>
<feature type="domain" description="ACAD9/ACADV-like C-terminal" evidence="6">
    <location>
        <begin position="594"/>
        <end position="680"/>
    </location>
</feature>
<dbReference type="InterPro" id="IPR046373">
    <property type="entry name" value="Acyl-CoA_Oxase/DH_mid-dom_sf"/>
</dbReference>
<gene>
    <name evidence="7" type="ORF">SSS_7134</name>
</gene>
<dbReference type="Gene3D" id="2.40.110.10">
    <property type="entry name" value="Butyryl-CoA Dehydrogenase, subunit A, domain 2"/>
    <property type="match status" value="1"/>
</dbReference>
<dbReference type="GO" id="GO:0016627">
    <property type="term" value="F:oxidoreductase activity, acting on the CH-CH group of donors"/>
    <property type="evidence" value="ECO:0007669"/>
    <property type="project" value="InterPro"/>
</dbReference>
<dbReference type="EnsemblMetazoa" id="SSS_7134s_mrna">
    <property type="protein sequence ID" value="KAF7490921.1"/>
    <property type="gene ID" value="SSS_7134"/>
</dbReference>
<dbReference type="InterPro" id="IPR049448">
    <property type="entry name" value="ACAD9/ACADV-like_C"/>
</dbReference>
<keyword evidence="4" id="KW-0809">Transit peptide</keyword>
<dbReference type="Proteomes" id="UP000070412">
    <property type="component" value="Unassembled WGS sequence"/>
</dbReference>
<dbReference type="OrthoDB" id="354at2759"/>